<comment type="caution">
    <text evidence="1">The sequence shown here is derived from an EMBL/GenBank/DDBJ whole genome shotgun (WGS) entry which is preliminary data.</text>
</comment>
<name>A0AAV4MQR8_CAEEX</name>
<gene>
    <name evidence="1" type="ORF">CEXT_763191</name>
</gene>
<evidence type="ECO:0000313" key="2">
    <source>
        <dbReference type="Proteomes" id="UP001054945"/>
    </source>
</evidence>
<dbReference type="EMBL" id="BPLR01020092">
    <property type="protein sequence ID" value="GIX74740.1"/>
    <property type="molecule type" value="Genomic_DNA"/>
</dbReference>
<reference evidence="1 2" key="1">
    <citation type="submission" date="2021-06" db="EMBL/GenBank/DDBJ databases">
        <title>Caerostris extrusa draft genome.</title>
        <authorList>
            <person name="Kono N."/>
            <person name="Arakawa K."/>
        </authorList>
    </citation>
    <scope>NUCLEOTIDE SEQUENCE [LARGE SCALE GENOMIC DNA]</scope>
</reference>
<organism evidence="1 2">
    <name type="scientific">Caerostris extrusa</name>
    <name type="common">Bark spider</name>
    <name type="synonym">Caerostris bankana</name>
    <dbReference type="NCBI Taxonomy" id="172846"/>
    <lineage>
        <taxon>Eukaryota</taxon>
        <taxon>Metazoa</taxon>
        <taxon>Ecdysozoa</taxon>
        <taxon>Arthropoda</taxon>
        <taxon>Chelicerata</taxon>
        <taxon>Arachnida</taxon>
        <taxon>Araneae</taxon>
        <taxon>Araneomorphae</taxon>
        <taxon>Entelegynae</taxon>
        <taxon>Araneoidea</taxon>
        <taxon>Araneidae</taxon>
        <taxon>Caerostris</taxon>
    </lineage>
</organism>
<evidence type="ECO:0000313" key="1">
    <source>
        <dbReference type="EMBL" id="GIX74740.1"/>
    </source>
</evidence>
<dbReference type="AlphaFoldDB" id="A0AAV4MQR8"/>
<protein>
    <submittedName>
        <fullName evidence="1">Uncharacterized protein</fullName>
    </submittedName>
</protein>
<accession>A0AAV4MQR8</accession>
<dbReference type="Proteomes" id="UP001054945">
    <property type="component" value="Unassembled WGS sequence"/>
</dbReference>
<keyword evidence="2" id="KW-1185">Reference proteome</keyword>
<sequence length="74" mass="8548">MISIAARIKAAVKVITPRYGDALYRLLTYWTQIIIVPSYRHWMPLTISCIARFLSEELVLFLLLTSVYNSCRIA</sequence>
<proteinExistence type="predicted"/>